<gene>
    <name evidence="11" type="ORF">CUNI_LOCUS10362</name>
</gene>
<keyword evidence="8" id="KW-0378">Hydrolase</keyword>
<evidence type="ECO:0000256" key="6">
    <source>
        <dbReference type="PIRSR" id="PIRSR601211-3"/>
    </source>
</evidence>
<dbReference type="Pfam" id="PF00068">
    <property type="entry name" value="Phospholip_A2_1"/>
    <property type="match status" value="1"/>
</dbReference>
<dbReference type="GO" id="GO:0050482">
    <property type="term" value="P:arachidonate secretion"/>
    <property type="evidence" value="ECO:0007669"/>
    <property type="project" value="InterPro"/>
</dbReference>
<comment type="cofactor">
    <cofactor evidence="5">
        <name>Ca(2+)</name>
        <dbReference type="ChEBI" id="CHEBI:29108"/>
    </cofactor>
    <text evidence="5">Binds 1 Ca(2+) ion per subunit.</text>
</comment>
<protein>
    <recommendedName>
        <fullName evidence="8">Phospholipase A2</fullName>
        <ecNumber evidence="8">3.1.1.4</ecNumber>
    </recommendedName>
</protein>
<feature type="active site" evidence="4">
    <location>
        <position position="134"/>
    </location>
</feature>
<evidence type="ECO:0000256" key="7">
    <source>
        <dbReference type="RuleBase" id="RU003654"/>
    </source>
</evidence>
<feature type="binding site" evidence="5">
    <location>
        <position position="88"/>
    </location>
    <ligand>
        <name>Ca(2+)</name>
        <dbReference type="ChEBI" id="CHEBI:29108"/>
    </ligand>
</feature>
<keyword evidence="8" id="KW-0443">Lipid metabolism</keyword>
<evidence type="ECO:0000256" key="3">
    <source>
        <dbReference type="ARBA" id="ARBA00023157"/>
    </source>
</evidence>
<dbReference type="CDD" id="cd00125">
    <property type="entry name" value="PLA2c"/>
    <property type="match status" value="1"/>
</dbReference>
<name>A0A8S3Z5T4_9EUPU</name>
<keyword evidence="5" id="KW-0479">Metal-binding</keyword>
<dbReference type="GO" id="GO:0047498">
    <property type="term" value="F:calcium-dependent phospholipase A2 activity"/>
    <property type="evidence" value="ECO:0007669"/>
    <property type="project" value="TreeGrafter"/>
</dbReference>
<evidence type="ECO:0000313" key="12">
    <source>
        <dbReference type="Proteomes" id="UP000678393"/>
    </source>
</evidence>
<dbReference type="Gene3D" id="1.20.90.10">
    <property type="entry name" value="Phospholipase A2 domain"/>
    <property type="match status" value="1"/>
</dbReference>
<evidence type="ECO:0000256" key="9">
    <source>
        <dbReference type="SAM" id="MobiDB-lite"/>
    </source>
</evidence>
<dbReference type="InterPro" id="IPR036444">
    <property type="entry name" value="PLipase_A2_dom_sf"/>
</dbReference>
<dbReference type="EMBL" id="CAJHNH020001879">
    <property type="protein sequence ID" value="CAG5124804.1"/>
    <property type="molecule type" value="Genomic_DNA"/>
</dbReference>
<evidence type="ECO:0000256" key="5">
    <source>
        <dbReference type="PIRSR" id="PIRSR601211-2"/>
    </source>
</evidence>
<evidence type="ECO:0000259" key="10">
    <source>
        <dbReference type="SMART" id="SM00085"/>
    </source>
</evidence>
<feature type="active site" evidence="4">
    <location>
        <position position="87"/>
    </location>
</feature>
<dbReference type="GO" id="GO:0016042">
    <property type="term" value="P:lipid catabolic process"/>
    <property type="evidence" value="ECO:0007669"/>
    <property type="project" value="InterPro"/>
</dbReference>
<comment type="similarity">
    <text evidence="7">Belongs to the phospholipase A2 family.</text>
</comment>
<reference evidence="11" key="1">
    <citation type="submission" date="2021-04" db="EMBL/GenBank/DDBJ databases">
        <authorList>
            <consortium name="Molecular Ecology Group"/>
        </authorList>
    </citation>
    <scope>NUCLEOTIDE SEQUENCE</scope>
</reference>
<keyword evidence="12" id="KW-1185">Reference proteome</keyword>
<dbReference type="GO" id="GO:0006644">
    <property type="term" value="P:phospholipid metabolic process"/>
    <property type="evidence" value="ECO:0007669"/>
    <property type="project" value="InterPro"/>
</dbReference>
<feature type="binding site" evidence="5">
    <location>
        <position position="70"/>
    </location>
    <ligand>
        <name>Ca(2+)</name>
        <dbReference type="ChEBI" id="CHEBI:29108"/>
    </ligand>
</feature>
<dbReference type="OrthoDB" id="6065025at2759"/>
<feature type="disulfide bond" evidence="6">
    <location>
        <begin position="83"/>
        <end position="140"/>
    </location>
</feature>
<keyword evidence="2 8" id="KW-0964">Secreted</keyword>
<evidence type="ECO:0000313" key="11">
    <source>
        <dbReference type="EMBL" id="CAG5124804.1"/>
    </source>
</evidence>
<accession>A0A8S3Z5T4</accession>
<feature type="compositionally biased region" description="Basic residues" evidence="9">
    <location>
        <begin position="195"/>
        <end position="204"/>
    </location>
</feature>
<feature type="region of interest" description="Disordered" evidence="9">
    <location>
        <begin position="152"/>
        <end position="204"/>
    </location>
</feature>
<feature type="compositionally biased region" description="Basic residues" evidence="9">
    <location>
        <begin position="166"/>
        <end position="187"/>
    </location>
</feature>
<dbReference type="SMART" id="SM00085">
    <property type="entry name" value="PA2c"/>
    <property type="match status" value="1"/>
</dbReference>
<dbReference type="GO" id="GO:0005509">
    <property type="term" value="F:calcium ion binding"/>
    <property type="evidence" value="ECO:0007669"/>
    <property type="project" value="InterPro"/>
</dbReference>
<sequence>MFSYSHILDMFFYRPTLAMLPPRIDGRIWAEAGPLSRPKRHILQLCTLVSVHTNRACWDYNNYGCFCGLGNADSSPVDSADSCCRSHDRCYTNIQCFLLYPHFVSYSYECTSAGCQCTDSPTVSPCAYFTCKCDLKLSRCLAKAPFNPSFSSYNRDQCPKSSSSTTRRRRKKKSVKKMKARRLKTQQKGKSNGKEKKKQRENRQ</sequence>
<dbReference type="PRINTS" id="PR00389">
    <property type="entry name" value="PHPHLIPASEA2"/>
</dbReference>
<dbReference type="InterPro" id="IPR016090">
    <property type="entry name" value="PLA2-like_dom"/>
</dbReference>
<dbReference type="InterPro" id="IPR001211">
    <property type="entry name" value="PLA2"/>
</dbReference>
<dbReference type="EC" id="3.1.1.4" evidence="8"/>
<feature type="domain" description="Phospholipase A2-like central" evidence="10">
    <location>
        <begin position="41"/>
        <end position="159"/>
    </location>
</feature>
<dbReference type="Proteomes" id="UP000678393">
    <property type="component" value="Unassembled WGS sequence"/>
</dbReference>
<dbReference type="InterPro" id="IPR033113">
    <property type="entry name" value="PLA2_histidine"/>
</dbReference>
<comment type="catalytic activity">
    <reaction evidence="8">
        <text>a 1,2-diacyl-sn-glycero-3-phosphocholine + H2O = a 1-acyl-sn-glycero-3-phosphocholine + a fatty acid + H(+)</text>
        <dbReference type="Rhea" id="RHEA:15801"/>
        <dbReference type="ChEBI" id="CHEBI:15377"/>
        <dbReference type="ChEBI" id="CHEBI:15378"/>
        <dbReference type="ChEBI" id="CHEBI:28868"/>
        <dbReference type="ChEBI" id="CHEBI:57643"/>
        <dbReference type="ChEBI" id="CHEBI:58168"/>
        <dbReference type="EC" id="3.1.1.4"/>
    </reaction>
</comment>
<evidence type="ECO:0000256" key="1">
    <source>
        <dbReference type="ARBA" id="ARBA00004613"/>
    </source>
</evidence>
<organism evidence="11 12">
    <name type="scientific">Candidula unifasciata</name>
    <dbReference type="NCBI Taxonomy" id="100452"/>
    <lineage>
        <taxon>Eukaryota</taxon>
        <taxon>Metazoa</taxon>
        <taxon>Spiralia</taxon>
        <taxon>Lophotrochozoa</taxon>
        <taxon>Mollusca</taxon>
        <taxon>Gastropoda</taxon>
        <taxon>Heterobranchia</taxon>
        <taxon>Euthyneura</taxon>
        <taxon>Panpulmonata</taxon>
        <taxon>Eupulmonata</taxon>
        <taxon>Stylommatophora</taxon>
        <taxon>Helicina</taxon>
        <taxon>Helicoidea</taxon>
        <taxon>Geomitridae</taxon>
        <taxon>Candidula</taxon>
    </lineage>
</organism>
<feature type="binding site" evidence="5">
    <location>
        <position position="66"/>
    </location>
    <ligand>
        <name>Ca(2+)</name>
        <dbReference type="ChEBI" id="CHEBI:29108"/>
    </ligand>
</feature>
<feature type="disulfide bond" evidence="6">
    <location>
        <begin position="117"/>
        <end position="131"/>
    </location>
</feature>
<evidence type="ECO:0000256" key="2">
    <source>
        <dbReference type="ARBA" id="ARBA00022525"/>
    </source>
</evidence>
<keyword evidence="5 8" id="KW-0106">Calcium</keyword>
<dbReference type="SUPFAM" id="SSF48619">
    <property type="entry name" value="Phospholipase A2, PLA2"/>
    <property type="match status" value="1"/>
</dbReference>
<evidence type="ECO:0000256" key="4">
    <source>
        <dbReference type="PIRSR" id="PIRSR601211-1"/>
    </source>
</evidence>
<keyword evidence="3 6" id="KW-1015">Disulfide bond</keyword>
<feature type="binding site" evidence="5">
    <location>
        <position position="68"/>
    </location>
    <ligand>
        <name>Ca(2+)</name>
        <dbReference type="ChEBI" id="CHEBI:29108"/>
    </ligand>
</feature>
<dbReference type="AlphaFoldDB" id="A0A8S3Z5T4"/>
<dbReference type="GO" id="GO:0005576">
    <property type="term" value="C:extracellular region"/>
    <property type="evidence" value="ECO:0007669"/>
    <property type="project" value="UniProtKB-SubCell"/>
</dbReference>
<feature type="disulfide bond" evidence="6">
    <location>
        <begin position="90"/>
        <end position="133"/>
    </location>
</feature>
<dbReference type="PANTHER" id="PTHR11716">
    <property type="entry name" value="PHOSPHOLIPASE A2 FAMILY MEMBER"/>
    <property type="match status" value="1"/>
</dbReference>
<comment type="caution">
    <text evidence="11">The sequence shown here is derived from an EMBL/GenBank/DDBJ whole genome shotgun (WGS) entry which is preliminary data.</text>
</comment>
<dbReference type="GO" id="GO:0005543">
    <property type="term" value="F:phospholipid binding"/>
    <property type="evidence" value="ECO:0007669"/>
    <property type="project" value="TreeGrafter"/>
</dbReference>
<proteinExistence type="inferred from homology"/>
<feature type="disulfide bond" evidence="6">
    <location>
        <begin position="67"/>
        <end position="84"/>
    </location>
</feature>
<comment type="subcellular location">
    <subcellularLocation>
        <location evidence="1 8">Secreted</location>
    </subcellularLocation>
</comment>
<dbReference type="PANTHER" id="PTHR11716:SF100">
    <property type="entry name" value="PHOSPHOLIPASE A2"/>
    <property type="match status" value="1"/>
</dbReference>
<evidence type="ECO:0000256" key="8">
    <source>
        <dbReference type="RuleBase" id="RU361236"/>
    </source>
</evidence>
<dbReference type="PROSITE" id="PS00118">
    <property type="entry name" value="PA2_HIS"/>
    <property type="match status" value="1"/>
</dbReference>